<dbReference type="Proteomes" id="UP000066480">
    <property type="component" value="Chromosome"/>
</dbReference>
<evidence type="ECO:0000313" key="1">
    <source>
        <dbReference type="EMBL" id="AKU16273.1"/>
    </source>
</evidence>
<dbReference type="EMBL" id="CP011112">
    <property type="protein sequence ID" value="AKU16273.1"/>
    <property type="molecule type" value="Genomic_DNA"/>
</dbReference>
<keyword evidence="2" id="KW-1185">Reference proteome</keyword>
<organism evidence="1 2">
    <name type="scientific">Luteipulveratus mongoliensis</name>
    <dbReference type="NCBI Taxonomy" id="571913"/>
    <lineage>
        <taxon>Bacteria</taxon>
        <taxon>Bacillati</taxon>
        <taxon>Actinomycetota</taxon>
        <taxon>Actinomycetes</taxon>
        <taxon>Micrococcales</taxon>
        <taxon>Dermacoccaceae</taxon>
        <taxon>Luteipulveratus</taxon>
    </lineage>
</organism>
<dbReference type="KEGG" id="lmoi:VV02_11035"/>
<name>A0A0K1JI67_9MICO</name>
<protein>
    <submittedName>
        <fullName evidence="1">Uncharacterized protein</fullName>
    </submittedName>
</protein>
<evidence type="ECO:0000313" key="2">
    <source>
        <dbReference type="Proteomes" id="UP000066480"/>
    </source>
</evidence>
<dbReference type="AlphaFoldDB" id="A0A0K1JI67"/>
<proteinExistence type="predicted"/>
<sequence length="213" mass="23241">MRRYIKETHLSAGGVEPMASCQFYKIKDLPQSVIYFTRLWTDSQTRGRVIQSASSSHTMGAGYSASGDYGSFGASGTQTKTSGTGYDTGFTIWNSAIGNKWLYGLYGRKCDGSWTPGSFTFPIRATAGPYTTGTAAVGWCVNSTPYKAGWTFDRYANKSGSVTWTGNIMGAHMSAQSGWATTQRIQYHFYYSGRMCSGSSAGIFDAYNVRADR</sequence>
<accession>A0A0K1JI67</accession>
<gene>
    <name evidence="1" type="ORF">VV02_11035</name>
</gene>
<reference evidence="1 2" key="1">
    <citation type="submission" date="2015-03" db="EMBL/GenBank/DDBJ databases">
        <title>Luteipulveratus halotolerans sp. nov., a novel actinobacterium (Dermacoccaceae) from Sarawak, Malaysia.</title>
        <authorList>
            <person name="Juboi H."/>
            <person name="Basik A."/>
            <person name="Shamsul S.S."/>
            <person name="Arnold P."/>
            <person name="Schmitt E.K."/>
            <person name="Sanglier J.-J."/>
            <person name="Yeo T."/>
        </authorList>
    </citation>
    <scope>NUCLEOTIDE SEQUENCE [LARGE SCALE GENOMIC DNA]</scope>
    <source>
        <strain evidence="1 2">MN07-A0370</strain>
    </source>
</reference>